<name>A0AA39ZWH9_9PEZI</name>
<reference evidence="2" key="1">
    <citation type="submission" date="2023-06" db="EMBL/GenBank/DDBJ databases">
        <title>Genome-scale phylogeny and comparative genomics of the fungal order Sordariales.</title>
        <authorList>
            <consortium name="Lawrence Berkeley National Laboratory"/>
            <person name="Hensen N."/>
            <person name="Bonometti L."/>
            <person name="Westerberg I."/>
            <person name="Brannstrom I.O."/>
            <person name="Guillou S."/>
            <person name="Cros-Aarteil S."/>
            <person name="Calhoun S."/>
            <person name="Haridas S."/>
            <person name="Kuo A."/>
            <person name="Mondo S."/>
            <person name="Pangilinan J."/>
            <person name="Riley R."/>
            <person name="Labutti K."/>
            <person name="Andreopoulos B."/>
            <person name="Lipzen A."/>
            <person name="Chen C."/>
            <person name="Yanf M."/>
            <person name="Daum C."/>
            <person name="Ng V."/>
            <person name="Clum A."/>
            <person name="Steindorff A."/>
            <person name="Ohm R."/>
            <person name="Martin F."/>
            <person name="Silar P."/>
            <person name="Natvig D."/>
            <person name="Lalanne C."/>
            <person name="Gautier V."/>
            <person name="Ament-Velasquez S.L."/>
            <person name="Kruys A."/>
            <person name="Hutchinson M.I."/>
            <person name="Powell A.J."/>
            <person name="Barry K."/>
            <person name="Miller A.N."/>
            <person name="Grigoriev I.V."/>
            <person name="Debuchy R."/>
            <person name="Gladieux P."/>
            <person name="Thoren M.H."/>
            <person name="Johannesson H."/>
        </authorList>
    </citation>
    <scope>NUCLEOTIDE SEQUENCE</scope>
    <source>
        <strain evidence="2">SMH4607-1</strain>
    </source>
</reference>
<evidence type="ECO:0000313" key="3">
    <source>
        <dbReference type="Proteomes" id="UP001172102"/>
    </source>
</evidence>
<sequence length="278" mass="32270">MSSTLDPQDIYKFLDARHGEPQNASLDCDRSVPRVNPSFDRVSVEPSSADWDHQSNYTMTPTSVESLFSRDTGGNPSSVGGSTAPSDHHRPRFEQQFTYGPAGAVSSFELWCEFSDLFGCGETFRGDDEVGWVQHHIAHLRDKIPAQLTCWFCDEHIPFLAERTADRGYNFGVRMAHIRSHISDDYQTLESMRPDFYMVKHLHKHHFIDDRTYNYLKTFNEVPQQYRLPDSDSRPPGQAKPREQGEYYDLENEERRRKRQNKDTKYKDGRKRGDARRA</sequence>
<evidence type="ECO:0000313" key="2">
    <source>
        <dbReference type="EMBL" id="KAK0704938.1"/>
    </source>
</evidence>
<dbReference type="Proteomes" id="UP001172102">
    <property type="component" value="Unassembled WGS sequence"/>
</dbReference>
<organism evidence="2 3">
    <name type="scientific">Lasiosphaeris hirsuta</name>
    <dbReference type="NCBI Taxonomy" id="260670"/>
    <lineage>
        <taxon>Eukaryota</taxon>
        <taxon>Fungi</taxon>
        <taxon>Dikarya</taxon>
        <taxon>Ascomycota</taxon>
        <taxon>Pezizomycotina</taxon>
        <taxon>Sordariomycetes</taxon>
        <taxon>Sordariomycetidae</taxon>
        <taxon>Sordariales</taxon>
        <taxon>Lasiosphaeriaceae</taxon>
        <taxon>Lasiosphaeris</taxon>
    </lineage>
</organism>
<feature type="region of interest" description="Disordered" evidence="1">
    <location>
        <begin position="38"/>
        <end position="57"/>
    </location>
</feature>
<feature type="compositionally biased region" description="Basic and acidic residues" evidence="1">
    <location>
        <begin position="261"/>
        <end position="278"/>
    </location>
</feature>
<protein>
    <submittedName>
        <fullName evidence="2">Uncharacterized protein</fullName>
    </submittedName>
</protein>
<feature type="region of interest" description="Disordered" evidence="1">
    <location>
        <begin position="226"/>
        <end position="278"/>
    </location>
</feature>
<dbReference type="EMBL" id="JAUKUA010000007">
    <property type="protein sequence ID" value="KAK0704938.1"/>
    <property type="molecule type" value="Genomic_DNA"/>
</dbReference>
<gene>
    <name evidence="2" type="ORF">B0H67DRAFT_364713</name>
</gene>
<comment type="caution">
    <text evidence="2">The sequence shown here is derived from an EMBL/GenBank/DDBJ whole genome shotgun (WGS) entry which is preliminary data.</text>
</comment>
<keyword evidence="3" id="KW-1185">Reference proteome</keyword>
<feature type="region of interest" description="Disordered" evidence="1">
    <location>
        <begin position="65"/>
        <end position="90"/>
    </location>
</feature>
<accession>A0AA39ZWH9</accession>
<feature type="compositionally biased region" description="Polar residues" evidence="1">
    <location>
        <begin position="72"/>
        <end position="85"/>
    </location>
</feature>
<proteinExistence type="predicted"/>
<dbReference type="AlphaFoldDB" id="A0AA39ZWH9"/>
<evidence type="ECO:0000256" key="1">
    <source>
        <dbReference type="SAM" id="MobiDB-lite"/>
    </source>
</evidence>